<reference evidence="1" key="1">
    <citation type="submission" date="2021-02" db="EMBL/GenBank/DDBJ databases">
        <title>Natronoglycomyces albus gen. nov., sp. nov, a haloalkaliphilic actinobacterium from a soda solonchak soil.</title>
        <authorList>
            <person name="Sorokin D.Y."/>
            <person name="Khijniak T.V."/>
            <person name="Zakharycheva A.P."/>
            <person name="Boueva O.V."/>
            <person name="Ariskina E.V."/>
            <person name="Hahnke R.L."/>
            <person name="Bunk B."/>
            <person name="Sproer C."/>
            <person name="Schumann P."/>
            <person name="Evtushenko L.I."/>
            <person name="Kublanov I.V."/>
        </authorList>
    </citation>
    <scope>NUCLEOTIDE SEQUENCE</scope>
    <source>
        <strain evidence="1">DSM 106290</strain>
    </source>
</reference>
<dbReference type="InterPro" id="IPR036412">
    <property type="entry name" value="HAD-like_sf"/>
</dbReference>
<organism evidence="1 2">
    <name type="scientific">Natronoglycomyces albus</name>
    <dbReference type="NCBI Taxonomy" id="2811108"/>
    <lineage>
        <taxon>Bacteria</taxon>
        <taxon>Bacillati</taxon>
        <taxon>Actinomycetota</taxon>
        <taxon>Actinomycetes</taxon>
        <taxon>Glycomycetales</taxon>
        <taxon>Glycomycetaceae</taxon>
        <taxon>Natronoglycomyces</taxon>
    </lineage>
</organism>
<dbReference type="PANTHER" id="PTHR18901">
    <property type="entry name" value="2-DEOXYGLUCOSE-6-PHOSPHATE PHOSPHATASE 2"/>
    <property type="match status" value="1"/>
</dbReference>
<keyword evidence="2" id="KW-1185">Reference proteome</keyword>
<dbReference type="SFLD" id="SFLDS00003">
    <property type="entry name" value="Haloacid_Dehalogenase"/>
    <property type="match status" value="1"/>
</dbReference>
<dbReference type="SFLD" id="SFLDG01129">
    <property type="entry name" value="C1.5:_HAD__Beta-PGM__Phosphata"/>
    <property type="match status" value="1"/>
</dbReference>
<dbReference type="EMBL" id="CP070496">
    <property type="protein sequence ID" value="QSB06750.1"/>
    <property type="molecule type" value="Genomic_DNA"/>
</dbReference>
<dbReference type="SUPFAM" id="SSF56784">
    <property type="entry name" value="HAD-like"/>
    <property type="match status" value="1"/>
</dbReference>
<dbReference type="Gene3D" id="3.40.50.1000">
    <property type="entry name" value="HAD superfamily/HAD-like"/>
    <property type="match status" value="1"/>
</dbReference>
<proteinExistence type="predicted"/>
<evidence type="ECO:0000313" key="2">
    <source>
        <dbReference type="Proteomes" id="UP000662939"/>
    </source>
</evidence>
<accession>A0A895XX02</accession>
<dbReference type="SFLD" id="SFLDG01135">
    <property type="entry name" value="C1.5.6:_HAD__Beta-PGM__Phospha"/>
    <property type="match status" value="1"/>
</dbReference>
<dbReference type="CDD" id="cd07505">
    <property type="entry name" value="HAD_BPGM-like"/>
    <property type="match status" value="1"/>
</dbReference>
<dbReference type="InterPro" id="IPR041492">
    <property type="entry name" value="HAD_2"/>
</dbReference>
<dbReference type="PRINTS" id="PR00413">
    <property type="entry name" value="HADHALOGNASE"/>
</dbReference>
<dbReference type="KEGG" id="nav:JQS30_07640"/>
<name>A0A895XX02_9ACTN</name>
<evidence type="ECO:0000313" key="1">
    <source>
        <dbReference type="EMBL" id="QSB06750.1"/>
    </source>
</evidence>
<gene>
    <name evidence="1" type="ORF">JQS30_07640</name>
</gene>
<dbReference type="InterPro" id="IPR023214">
    <property type="entry name" value="HAD_sf"/>
</dbReference>
<dbReference type="Pfam" id="PF13419">
    <property type="entry name" value="HAD_2"/>
    <property type="match status" value="1"/>
</dbReference>
<dbReference type="PANTHER" id="PTHR18901:SF38">
    <property type="entry name" value="PSEUDOURIDINE-5'-PHOSPHATASE"/>
    <property type="match status" value="1"/>
</dbReference>
<dbReference type="InterPro" id="IPR006439">
    <property type="entry name" value="HAD-SF_hydro_IA"/>
</dbReference>
<dbReference type="NCBIfam" id="TIGR01509">
    <property type="entry name" value="HAD-SF-IA-v3"/>
    <property type="match status" value="1"/>
</dbReference>
<sequence length="220" mass="23602">MNFTLLDWSPSAVVFDCDGLLMDTEPCWTVAETQMFARRGLPFGPEQKAKVIGKSVAAASEAMAVMFNEPNSGPALIEEQLELVTDVIATQAEAMPGAHELVKLIADKVPVAVASNSPRSLLEVTLRRGGFAQVFPVVIAADEVGNPKPAPDMYARACELLGFSPEDSLAFEDSMTGARAARAAGMKLVAVPTLEHFDFPAELVVTSLQSPQLRNWIGAW</sequence>
<dbReference type="AlphaFoldDB" id="A0A895XX02"/>
<protein>
    <submittedName>
        <fullName evidence="1">HAD family phosphatase</fullName>
    </submittedName>
</protein>
<dbReference type="RefSeq" id="WP_213172759.1">
    <property type="nucleotide sequence ID" value="NZ_CP070496.1"/>
</dbReference>
<dbReference type="InterPro" id="IPR023198">
    <property type="entry name" value="PGP-like_dom2"/>
</dbReference>
<dbReference type="Proteomes" id="UP000662939">
    <property type="component" value="Chromosome"/>
</dbReference>
<dbReference type="Gene3D" id="1.10.150.240">
    <property type="entry name" value="Putative phosphatase, domain 2"/>
    <property type="match status" value="1"/>
</dbReference>